<dbReference type="EMBL" id="PKPP01002246">
    <property type="protein sequence ID" value="PWA76611.1"/>
    <property type="molecule type" value="Genomic_DNA"/>
</dbReference>
<evidence type="ECO:0000313" key="2">
    <source>
        <dbReference type="Proteomes" id="UP000245207"/>
    </source>
</evidence>
<dbReference type="Proteomes" id="UP000245207">
    <property type="component" value="Unassembled WGS sequence"/>
</dbReference>
<dbReference type="InterPro" id="IPR038765">
    <property type="entry name" value="Papain-like_cys_pep_sf"/>
</dbReference>
<sequence>MYVASVYGLWFMYKVLREKGRISLWKKPIMLKKSRLMLNKILLTDFCCSKFVNLQHKNFRNFMRSSNHEKANEILKTVITRREFHWPTDRRTNDCGVFVMRHMEHYMGYNILRWYCGIEDDNMSDFRVVNAVVKTSKVPVRVHEQF</sequence>
<dbReference type="OrthoDB" id="1749240at2759"/>
<protein>
    <recommendedName>
        <fullName evidence="3">Ulp1 protease family, C-terminal catalytic domain-containing protein</fullName>
    </recommendedName>
</protein>
<gene>
    <name evidence="1" type="ORF">CTI12_AA230960</name>
</gene>
<accession>A0A2U1NT17</accession>
<comment type="caution">
    <text evidence="1">The sequence shown here is derived from an EMBL/GenBank/DDBJ whole genome shotgun (WGS) entry which is preliminary data.</text>
</comment>
<dbReference type="SUPFAM" id="SSF54001">
    <property type="entry name" value="Cysteine proteinases"/>
    <property type="match status" value="1"/>
</dbReference>
<name>A0A2U1NT17_ARTAN</name>
<dbReference type="Gene3D" id="3.40.395.10">
    <property type="entry name" value="Adenoviral Proteinase, Chain A"/>
    <property type="match status" value="1"/>
</dbReference>
<organism evidence="1 2">
    <name type="scientific">Artemisia annua</name>
    <name type="common">Sweet wormwood</name>
    <dbReference type="NCBI Taxonomy" id="35608"/>
    <lineage>
        <taxon>Eukaryota</taxon>
        <taxon>Viridiplantae</taxon>
        <taxon>Streptophyta</taxon>
        <taxon>Embryophyta</taxon>
        <taxon>Tracheophyta</taxon>
        <taxon>Spermatophyta</taxon>
        <taxon>Magnoliopsida</taxon>
        <taxon>eudicotyledons</taxon>
        <taxon>Gunneridae</taxon>
        <taxon>Pentapetalae</taxon>
        <taxon>asterids</taxon>
        <taxon>campanulids</taxon>
        <taxon>Asterales</taxon>
        <taxon>Asteraceae</taxon>
        <taxon>Asteroideae</taxon>
        <taxon>Anthemideae</taxon>
        <taxon>Artemisiinae</taxon>
        <taxon>Artemisia</taxon>
    </lineage>
</organism>
<dbReference type="AlphaFoldDB" id="A0A2U1NT17"/>
<evidence type="ECO:0000313" key="1">
    <source>
        <dbReference type="EMBL" id="PWA76611.1"/>
    </source>
</evidence>
<proteinExistence type="predicted"/>
<reference evidence="1 2" key="1">
    <citation type="journal article" date="2018" name="Mol. Plant">
        <title>The genome of Artemisia annua provides insight into the evolution of Asteraceae family and artemisinin biosynthesis.</title>
        <authorList>
            <person name="Shen Q."/>
            <person name="Zhang L."/>
            <person name="Liao Z."/>
            <person name="Wang S."/>
            <person name="Yan T."/>
            <person name="Shi P."/>
            <person name="Liu M."/>
            <person name="Fu X."/>
            <person name="Pan Q."/>
            <person name="Wang Y."/>
            <person name="Lv Z."/>
            <person name="Lu X."/>
            <person name="Zhang F."/>
            <person name="Jiang W."/>
            <person name="Ma Y."/>
            <person name="Chen M."/>
            <person name="Hao X."/>
            <person name="Li L."/>
            <person name="Tang Y."/>
            <person name="Lv G."/>
            <person name="Zhou Y."/>
            <person name="Sun X."/>
            <person name="Brodelius P.E."/>
            <person name="Rose J.K.C."/>
            <person name="Tang K."/>
        </authorList>
    </citation>
    <scope>NUCLEOTIDE SEQUENCE [LARGE SCALE GENOMIC DNA]</scope>
    <source>
        <strain evidence="2">cv. Huhao1</strain>
        <tissue evidence="1">Leaf</tissue>
    </source>
</reference>
<evidence type="ECO:0008006" key="3">
    <source>
        <dbReference type="Google" id="ProtNLM"/>
    </source>
</evidence>
<keyword evidence="2" id="KW-1185">Reference proteome</keyword>